<dbReference type="RefSeq" id="WP_066919645.1">
    <property type="nucleotide sequence ID" value="NZ_BPQO01000002.1"/>
</dbReference>
<feature type="compositionally biased region" description="Basic residues" evidence="1">
    <location>
        <begin position="83"/>
        <end position="92"/>
    </location>
</feature>
<keyword evidence="3" id="KW-1185">Reference proteome</keyword>
<dbReference type="EMBL" id="BPQO01000002">
    <property type="protein sequence ID" value="GJD86928.1"/>
    <property type="molecule type" value="Genomic_DNA"/>
</dbReference>
<organism evidence="2 3">
    <name type="scientific">Methylobacterium hispanicum</name>
    <dbReference type="NCBI Taxonomy" id="270350"/>
    <lineage>
        <taxon>Bacteria</taxon>
        <taxon>Pseudomonadati</taxon>
        <taxon>Pseudomonadota</taxon>
        <taxon>Alphaproteobacteria</taxon>
        <taxon>Hyphomicrobiales</taxon>
        <taxon>Methylobacteriaceae</taxon>
        <taxon>Methylobacterium</taxon>
    </lineage>
</organism>
<reference evidence="2" key="2">
    <citation type="submission" date="2021-08" db="EMBL/GenBank/DDBJ databases">
        <authorList>
            <person name="Tani A."/>
            <person name="Ola A."/>
            <person name="Ogura Y."/>
            <person name="Katsura K."/>
            <person name="Hayashi T."/>
        </authorList>
    </citation>
    <scope>NUCLEOTIDE SEQUENCE</scope>
    <source>
        <strain evidence="2">DSM 16372</strain>
    </source>
</reference>
<accession>A0AAV4ZGA7</accession>
<comment type="caution">
    <text evidence="2">The sequence shown here is derived from an EMBL/GenBank/DDBJ whole genome shotgun (WGS) entry which is preliminary data.</text>
</comment>
<evidence type="ECO:0000256" key="1">
    <source>
        <dbReference type="SAM" id="MobiDB-lite"/>
    </source>
</evidence>
<dbReference type="AlphaFoldDB" id="A0AAV4ZGA7"/>
<proteinExistence type="predicted"/>
<name>A0AAV4ZGA7_9HYPH</name>
<protein>
    <submittedName>
        <fullName evidence="2">Uncharacterized protein</fullName>
    </submittedName>
</protein>
<evidence type="ECO:0000313" key="3">
    <source>
        <dbReference type="Proteomes" id="UP001055247"/>
    </source>
</evidence>
<reference evidence="2" key="1">
    <citation type="journal article" date="2016" name="Front. Microbiol.">
        <title>Genome Sequence of the Piezophilic, Mesophilic Sulfate-Reducing Bacterium Desulfovibrio indicus J2T.</title>
        <authorList>
            <person name="Cao J."/>
            <person name="Maignien L."/>
            <person name="Shao Z."/>
            <person name="Alain K."/>
            <person name="Jebbar M."/>
        </authorList>
    </citation>
    <scope>NUCLEOTIDE SEQUENCE</scope>
    <source>
        <strain evidence="2">DSM 16372</strain>
    </source>
</reference>
<evidence type="ECO:0000313" key="2">
    <source>
        <dbReference type="EMBL" id="GJD86928.1"/>
    </source>
</evidence>
<feature type="region of interest" description="Disordered" evidence="1">
    <location>
        <begin position="76"/>
        <end position="101"/>
    </location>
</feature>
<dbReference type="Proteomes" id="UP001055247">
    <property type="component" value="Unassembled WGS sequence"/>
</dbReference>
<sequence>MASIQEIASALRSIAVPEMKPRALRSAIKKRYPDATKKEIVRAALYAVTEAPSADGSVTADLHNFALAERISEENADEALRVSRGKKKKRSSGSRVSSPVH</sequence>
<gene>
    <name evidence="2" type="ORF">BHAOGJBA_0426</name>
</gene>